<gene>
    <name evidence="1" type="ORF">B5L96_14425</name>
</gene>
<reference evidence="1 2" key="1">
    <citation type="submission" date="2017-03" db="EMBL/GenBank/DDBJ databases">
        <authorList>
            <person name="Fouts D."/>
            <person name="Stalin M.J."/>
            <person name="Chen L."/>
            <person name="Wright M."/>
            <person name="Sutton G."/>
            <person name="Nguyen K."/>
            <person name="Vanduin D."/>
            <person name="Rojas L."/>
            <person name="Hujer A."/>
            <person name="Hujer K."/>
            <person name="Bonomo R."/>
            <person name="Kreiswirth B."/>
            <person name="Adams M."/>
        </authorList>
    </citation>
    <scope>NUCLEOTIDE SEQUENCE [LARGE SCALE GENOMIC DNA]</scope>
    <source>
        <strain evidence="1 2">39383</strain>
    </source>
</reference>
<dbReference type="AlphaFoldDB" id="A0A422ZRQ3"/>
<organism evidence="1 2">
    <name type="scientific">Klebsiella pneumoniae</name>
    <dbReference type="NCBI Taxonomy" id="573"/>
    <lineage>
        <taxon>Bacteria</taxon>
        <taxon>Pseudomonadati</taxon>
        <taxon>Pseudomonadota</taxon>
        <taxon>Gammaproteobacteria</taxon>
        <taxon>Enterobacterales</taxon>
        <taxon>Enterobacteriaceae</taxon>
        <taxon>Klebsiella/Raoultella group</taxon>
        <taxon>Klebsiella</taxon>
        <taxon>Klebsiella pneumoniae complex</taxon>
    </lineage>
</organism>
<dbReference type="Proteomes" id="UP000196447">
    <property type="component" value="Unassembled WGS sequence"/>
</dbReference>
<dbReference type="EMBL" id="NDBK01000064">
    <property type="protein sequence ID" value="OVF70885.1"/>
    <property type="molecule type" value="Genomic_DNA"/>
</dbReference>
<protein>
    <submittedName>
        <fullName evidence="1">Uncharacterized protein</fullName>
    </submittedName>
</protein>
<proteinExistence type="predicted"/>
<sequence length="94" mass="11052">MFKRKKPSEHPTITSGRYHTQDGNIYIQRDDGIWKQNVNYLAAIPNQYGCTTYEEQFEKIIGHIDNGKLRGTYASTMHYKMIDGKLYRFNEKTS</sequence>
<comment type="caution">
    <text evidence="1">The sequence shown here is derived from an EMBL/GenBank/DDBJ whole genome shotgun (WGS) entry which is preliminary data.</text>
</comment>
<name>A0A422ZRQ3_KLEPN</name>
<evidence type="ECO:0000313" key="1">
    <source>
        <dbReference type="EMBL" id="OVF70885.1"/>
    </source>
</evidence>
<evidence type="ECO:0000313" key="2">
    <source>
        <dbReference type="Proteomes" id="UP000196447"/>
    </source>
</evidence>
<accession>A0A422ZRQ3</accession>